<sequence length="80" mass="8936">MLFHIKGENAPPTHQEIWLTPQEIITRSFLTKKLPLPSGTKVDLTLDSSLNLDQLLGDFAEYQKLRGSDAVQPNPAKPKP</sequence>
<dbReference type="AlphaFoldDB" id="A0A974S8B1"/>
<dbReference type="EMBL" id="CP068570">
    <property type="protein sequence ID" value="QQZ50194.1"/>
    <property type="molecule type" value="Genomic_DNA"/>
</dbReference>
<evidence type="ECO:0000313" key="1">
    <source>
        <dbReference type="EMBL" id="QQZ50194.1"/>
    </source>
</evidence>
<proteinExistence type="predicted"/>
<name>A0A974S8B1_9CAUL</name>
<organism evidence="1">
    <name type="scientific">Phenylobacterium glaciei</name>
    <dbReference type="NCBI Taxonomy" id="2803784"/>
    <lineage>
        <taxon>Bacteria</taxon>
        <taxon>Pseudomonadati</taxon>
        <taxon>Pseudomonadota</taxon>
        <taxon>Alphaproteobacteria</taxon>
        <taxon>Caulobacterales</taxon>
        <taxon>Caulobacteraceae</taxon>
        <taxon>Phenylobacterium</taxon>
    </lineage>
</organism>
<accession>A0A974S8B1</accession>
<protein>
    <submittedName>
        <fullName evidence="1">Uncharacterized protein</fullName>
    </submittedName>
</protein>
<reference evidence="1" key="1">
    <citation type="submission" date="2021-01" db="EMBL/GenBank/DDBJ databases">
        <title>Genome sequence of Phenylobacterium sp. 20VBR1 isolated from a valley glaceir, Ny-Alesund, Svalbard.</title>
        <authorList>
            <person name="Thomas F.A."/>
            <person name="Krishnan K.P."/>
            <person name="Sinha R.K."/>
        </authorList>
    </citation>
    <scope>NUCLEOTIDE SEQUENCE</scope>
    <source>
        <strain evidence="1">20VBR1</strain>
    </source>
</reference>
<gene>
    <name evidence="1" type="ORF">JKL49_27415</name>
</gene>